<dbReference type="InterPro" id="IPR050272">
    <property type="entry name" value="Isochorismatase-like_hydrls"/>
</dbReference>
<proteinExistence type="predicted"/>
<evidence type="ECO:0000259" key="2">
    <source>
        <dbReference type="Pfam" id="PF00857"/>
    </source>
</evidence>
<dbReference type="CDD" id="cd01014">
    <property type="entry name" value="nicotinamidase_related"/>
    <property type="match status" value="1"/>
</dbReference>
<dbReference type="EMBL" id="UOEQ01000367">
    <property type="protein sequence ID" value="VAW21665.1"/>
    <property type="molecule type" value="Genomic_DNA"/>
</dbReference>
<name>A0A3B0TSS9_9ZZZZ</name>
<reference evidence="3" key="1">
    <citation type="submission" date="2018-06" db="EMBL/GenBank/DDBJ databases">
        <authorList>
            <person name="Zhirakovskaya E."/>
        </authorList>
    </citation>
    <scope>NUCLEOTIDE SEQUENCE</scope>
</reference>
<sequence>TALLIIDVQEAFSERLALGHKRNNPNAEANIARILARFRQFSLPIFHIRHASTDPASLFSPEKSGFAPQAFVQEHAGERVIVKTVNSSFIGTSLEANLRAQGLAKLVITGATSNHCVETTTRMAGNLGFDAHLVRDAIWAFEQIGVDGESLTAEAVHQMTLANLHGEFATITDTGTILAQIK</sequence>
<dbReference type="PANTHER" id="PTHR43540">
    <property type="entry name" value="PEROXYUREIDOACRYLATE/UREIDOACRYLATE AMIDOHYDROLASE-RELATED"/>
    <property type="match status" value="1"/>
</dbReference>
<feature type="non-terminal residue" evidence="3">
    <location>
        <position position="1"/>
    </location>
</feature>
<dbReference type="SUPFAM" id="SSF52499">
    <property type="entry name" value="Isochorismatase-like hydrolases"/>
    <property type="match status" value="1"/>
</dbReference>
<dbReference type="Gene3D" id="3.40.50.850">
    <property type="entry name" value="Isochorismatase-like"/>
    <property type="match status" value="1"/>
</dbReference>
<dbReference type="InterPro" id="IPR000868">
    <property type="entry name" value="Isochorismatase-like_dom"/>
</dbReference>
<dbReference type="AlphaFoldDB" id="A0A3B0TSS9"/>
<feature type="domain" description="Isochorismatase-like" evidence="2">
    <location>
        <begin position="1"/>
        <end position="174"/>
    </location>
</feature>
<dbReference type="GO" id="GO:0016787">
    <property type="term" value="F:hydrolase activity"/>
    <property type="evidence" value="ECO:0007669"/>
    <property type="project" value="UniProtKB-KW"/>
</dbReference>
<protein>
    <submittedName>
        <fullName evidence="3">Uncharacterized isochorismatase family protein YrdC</fullName>
    </submittedName>
</protein>
<dbReference type="Pfam" id="PF00857">
    <property type="entry name" value="Isochorismatase"/>
    <property type="match status" value="1"/>
</dbReference>
<dbReference type="PANTHER" id="PTHR43540:SF1">
    <property type="entry name" value="ISOCHORISMATASE HYDROLASE"/>
    <property type="match status" value="1"/>
</dbReference>
<organism evidence="3">
    <name type="scientific">hydrothermal vent metagenome</name>
    <dbReference type="NCBI Taxonomy" id="652676"/>
    <lineage>
        <taxon>unclassified sequences</taxon>
        <taxon>metagenomes</taxon>
        <taxon>ecological metagenomes</taxon>
    </lineage>
</organism>
<gene>
    <name evidence="3" type="ORF">MNBD_ALPHA11-281</name>
</gene>
<accession>A0A3B0TSS9</accession>
<dbReference type="InterPro" id="IPR036380">
    <property type="entry name" value="Isochorismatase-like_sf"/>
</dbReference>
<evidence type="ECO:0000256" key="1">
    <source>
        <dbReference type="ARBA" id="ARBA00022801"/>
    </source>
</evidence>
<keyword evidence="1" id="KW-0378">Hydrolase</keyword>
<evidence type="ECO:0000313" key="3">
    <source>
        <dbReference type="EMBL" id="VAW21665.1"/>
    </source>
</evidence>